<feature type="compositionally biased region" description="Pro residues" evidence="1">
    <location>
        <begin position="53"/>
        <end position="74"/>
    </location>
</feature>
<evidence type="ECO:0000256" key="2">
    <source>
        <dbReference type="SAM" id="Phobius"/>
    </source>
</evidence>
<proteinExistence type="predicted"/>
<feature type="transmembrane region" description="Helical" evidence="2">
    <location>
        <begin position="12"/>
        <end position="34"/>
    </location>
</feature>
<comment type="caution">
    <text evidence="3">The sequence shown here is derived from an EMBL/GenBank/DDBJ whole genome shotgun (WGS) entry which is preliminary data.</text>
</comment>
<dbReference type="RefSeq" id="WP_198578521.1">
    <property type="nucleotide sequence ID" value="NZ_JADWOX010000024.1"/>
</dbReference>
<evidence type="ECO:0008006" key="5">
    <source>
        <dbReference type="Google" id="ProtNLM"/>
    </source>
</evidence>
<sequence length="74" mass="8068">MARHHEHHHHEGAWSSAALLGVLLFVALLIYAVWRSGLLAVRPDIAELRLPNLAPPTQPVPNPQPLPAPVPRPG</sequence>
<keyword evidence="2" id="KW-0472">Membrane</keyword>
<protein>
    <recommendedName>
        <fullName evidence="5">Energy transducer TonB</fullName>
    </recommendedName>
</protein>
<name>A0ABS0T481_9CAUL</name>
<keyword evidence="2" id="KW-0812">Transmembrane</keyword>
<organism evidence="3 4">
    <name type="scientific">Caulobacter hibisci</name>
    <dbReference type="NCBI Taxonomy" id="2035993"/>
    <lineage>
        <taxon>Bacteria</taxon>
        <taxon>Pseudomonadati</taxon>
        <taxon>Pseudomonadota</taxon>
        <taxon>Alphaproteobacteria</taxon>
        <taxon>Caulobacterales</taxon>
        <taxon>Caulobacteraceae</taxon>
        <taxon>Caulobacter</taxon>
    </lineage>
</organism>
<dbReference type="Proteomes" id="UP000639859">
    <property type="component" value="Unassembled WGS sequence"/>
</dbReference>
<feature type="region of interest" description="Disordered" evidence="1">
    <location>
        <begin position="51"/>
        <end position="74"/>
    </location>
</feature>
<dbReference type="EMBL" id="JADWOX010000024">
    <property type="protein sequence ID" value="MBI1686634.1"/>
    <property type="molecule type" value="Genomic_DNA"/>
</dbReference>
<keyword evidence="2" id="KW-1133">Transmembrane helix</keyword>
<accession>A0ABS0T481</accession>
<evidence type="ECO:0000313" key="4">
    <source>
        <dbReference type="Proteomes" id="UP000639859"/>
    </source>
</evidence>
<evidence type="ECO:0000256" key="1">
    <source>
        <dbReference type="SAM" id="MobiDB-lite"/>
    </source>
</evidence>
<gene>
    <name evidence="3" type="ORF">I4Q42_23445</name>
</gene>
<evidence type="ECO:0000313" key="3">
    <source>
        <dbReference type="EMBL" id="MBI1686634.1"/>
    </source>
</evidence>
<keyword evidence="4" id="KW-1185">Reference proteome</keyword>
<reference evidence="3 4" key="1">
    <citation type="submission" date="2020-11" db="EMBL/GenBank/DDBJ databases">
        <title>genome sequence of strain KACC 18849.</title>
        <authorList>
            <person name="Gao J."/>
            <person name="Zhang X."/>
        </authorList>
    </citation>
    <scope>NUCLEOTIDE SEQUENCE [LARGE SCALE GENOMIC DNA]</scope>
    <source>
        <strain evidence="3 4">KACC 18849</strain>
    </source>
</reference>